<evidence type="ECO:0008006" key="3">
    <source>
        <dbReference type="Google" id="ProtNLM"/>
    </source>
</evidence>
<accession>W0HRD0</accession>
<dbReference type="CDD" id="cd13445">
    <property type="entry name" value="CDI_inhibitor_EC869_like"/>
    <property type="match status" value="1"/>
</dbReference>
<evidence type="ECO:0000313" key="2">
    <source>
        <dbReference type="Proteomes" id="UP000019028"/>
    </source>
</evidence>
<dbReference type="SUPFAM" id="SSF160207">
    <property type="entry name" value="NMB0488-like"/>
    <property type="match status" value="1"/>
</dbReference>
<dbReference type="PATRIC" id="fig|1239307.3.peg.1378"/>
<dbReference type="EMBL" id="CP006569">
    <property type="protein sequence ID" value="AHF76344.1"/>
    <property type="molecule type" value="Genomic_DNA"/>
</dbReference>
<dbReference type="AlphaFoldDB" id="W0HRD0"/>
<evidence type="ECO:0000313" key="1">
    <source>
        <dbReference type="EMBL" id="AHF76344.1"/>
    </source>
</evidence>
<dbReference type="Pfam" id="PF07262">
    <property type="entry name" value="CdiI"/>
    <property type="match status" value="1"/>
</dbReference>
<proteinExistence type="predicted"/>
<name>W0HRD0_9GAMM</name>
<gene>
    <name evidence="1" type="ORF">Sant_1282</name>
</gene>
<reference evidence="1 2" key="1">
    <citation type="journal article" date="2014" name="Genome Biol. Evol.">
        <title>Genome degeneration and adaptation in a nascent stage of symbiosis.</title>
        <authorList>
            <person name="Oakeson K.F."/>
            <person name="Gil R."/>
            <person name="Clayton A.L."/>
            <person name="Dunn D.M."/>
            <person name="von Niederhausern A.C."/>
            <person name="Hamil C."/>
            <person name="Aoyagi A."/>
            <person name="Duval B."/>
            <person name="Baca A."/>
            <person name="Silva F.J."/>
            <person name="Vallier A."/>
            <person name="Jackson D.G."/>
            <person name="Latorre A."/>
            <person name="Weiss R.B."/>
            <person name="Heddi A."/>
            <person name="Moya A."/>
            <person name="Dale C."/>
        </authorList>
    </citation>
    <scope>NUCLEOTIDE SEQUENCE [LARGE SCALE GENOMIC DNA]</scope>
    <source>
        <strain evidence="1 2">HS1</strain>
    </source>
</reference>
<protein>
    <recommendedName>
        <fullName evidence="3">DUF1436 family protein</fullName>
    </recommendedName>
</protein>
<organism evidence="1 2">
    <name type="scientific">Sodalis praecaptivus</name>
    <dbReference type="NCBI Taxonomy" id="1239307"/>
    <lineage>
        <taxon>Bacteria</taxon>
        <taxon>Pseudomonadati</taxon>
        <taxon>Pseudomonadota</taxon>
        <taxon>Gammaproteobacteria</taxon>
        <taxon>Enterobacterales</taxon>
        <taxon>Bruguierivoracaceae</taxon>
        <taxon>Sodalis</taxon>
    </lineage>
</organism>
<dbReference type="HOGENOM" id="CLU_133790_1_0_6"/>
<dbReference type="InterPro" id="IPR037891">
    <property type="entry name" value="Cdil-like_sf"/>
</dbReference>
<dbReference type="KEGG" id="sod:Sant_1282"/>
<dbReference type="InterPro" id="IPR009888">
    <property type="entry name" value="CdiI_Proteobact"/>
</dbReference>
<dbReference type="Gene3D" id="3.40.1590.10">
    <property type="entry name" value="NMB0488-like"/>
    <property type="match status" value="1"/>
</dbReference>
<dbReference type="Proteomes" id="UP000019028">
    <property type="component" value="Chromosome"/>
</dbReference>
<keyword evidence="2" id="KW-1185">Reference proteome</keyword>
<sequence length="130" mass="15170">MELGKCIVDALSYSRLVLPEPRDDVWVHPDTLYDKELYDKSIMKKNYLEWVTMLMSKFNYKNEKQIYKNLHYCSIEATNENIIMMPTHHVKLDYWNGDGFTDADNITIPIDSKPEAIGAALRLTFSRCTS</sequence>